<dbReference type="Gene3D" id="3.40.50.1980">
    <property type="entry name" value="Nitrogenase molybdenum iron protein domain"/>
    <property type="match status" value="2"/>
</dbReference>
<dbReference type="InterPro" id="IPR002491">
    <property type="entry name" value="ABC_transptr_periplasmic_BD"/>
</dbReference>
<protein>
    <submittedName>
        <fullName evidence="4">Iron complex transport system substrate-binding protein</fullName>
    </submittedName>
</protein>
<dbReference type="STRING" id="146817.SAMN04488502_101938"/>
<reference evidence="4 5" key="1">
    <citation type="submission" date="2016-10" db="EMBL/GenBank/DDBJ databases">
        <authorList>
            <person name="de Groot N.N."/>
        </authorList>
    </citation>
    <scope>NUCLEOTIDE SEQUENCE [LARGE SCALE GENOMIC DNA]</scope>
    <source>
        <strain evidence="4 5">DSM 1736</strain>
    </source>
</reference>
<dbReference type="InterPro" id="IPR019294">
    <property type="entry name" value="Translation_reg_Com"/>
</dbReference>
<dbReference type="Proteomes" id="UP000214880">
    <property type="component" value="Unassembled WGS sequence"/>
</dbReference>
<dbReference type="PANTHER" id="PTHR30535:SF34">
    <property type="entry name" value="MOLYBDATE-BINDING PROTEIN MOLA"/>
    <property type="match status" value="1"/>
</dbReference>
<comment type="similarity">
    <text evidence="1">Belongs to the bacterial solute-binding protein 8 family.</text>
</comment>
<evidence type="ECO:0000313" key="5">
    <source>
        <dbReference type="Proteomes" id="UP000214880"/>
    </source>
</evidence>
<evidence type="ECO:0000259" key="3">
    <source>
        <dbReference type="PROSITE" id="PS50983"/>
    </source>
</evidence>
<gene>
    <name evidence="4" type="ORF">SAMN04488502_101938</name>
</gene>
<organism evidence="4 5">
    <name type="scientific">Dendrosporobacter quercicolus</name>
    <dbReference type="NCBI Taxonomy" id="146817"/>
    <lineage>
        <taxon>Bacteria</taxon>
        <taxon>Bacillati</taxon>
        <taxon>Bacillota</taxon>
        <taxon>Negativicutes</taxon>
        <taxon>Selenomonadales</taxon>
        <taxon>Sporomusaceae</taxon>
        <taxon>Dendrosporobacter</taxon>
    </lineage>
</organism>
<dbReference type="PANTHER" id="PTHR30535">
    <property type="entry name" value="VITAMIN B12-BINDING PROTEIN"/>
    <property type="match status" value="1"/>
</dbReference>
<proteinExistence type="inferred from homology"/>
<evidence type="ECO:0000256" key="1">
    <source>
        <dbReference type="ARBA" id="ARBA00008814"/>
    </source>
</evidence>
<evidence type="ECO:0000256" key="2">
    <source>
        <dbReference type="ARBA" id="ARBA00022729"/>
    </source>
</evidence>
<dbReference type="InterPro" id="IPR050902">
    <property type="entry name" value="ABC_Transporter_SBP"/>
</dbReference>
<name>A0A1G9N976_9FIRM</name>
<accession>A0A1G9N976</accession>
<keyword evidence="2" id="KW-0732">Signal</keyword>
<dbReference type="Pfam" id="PF01497">
    <property type="entry name" value="Peripla_BP_2"/>
    <property type="match status" value="1"/>
</dbReference>
<dbReference type="NCBIfam" id="NF038402">
    <property type="entry name" value="TroA_like"/>
    <property type="match status" value="1"/>
</dbReference>
<dbReference type="PROSITE" id="PS50983">
    <property type="entry name" value="FE_B12_PBP"/>
    <property type="match status" value="1"/>
</dbReference>
<dbReference type="SUPFAM" id="SSF53807">
    <property type="entry name" value="Helical backbone' metal receptor"/>
    <property type="match status" value="1"/>
</dbReference>
<keyword evidence="5" id="KW-1185">Reference proteome</keyword>
<evidence type="ECO:0000313" key="4">
    <source>
        <dbReference type="EMBL" id="SDL83038.1"/>
    </source>
</evidence>
<dbReference type="AlphaFoldDB" id="A0A1G9N976"/>
<dbReference type="Pfam" id="PF10122">
    <property type="entry name" value="Zn_ribbon_Com"/>
    <property type="match status" value="1"/>
</dbReference>
<dbReference type="InterPro" id="IPR054828">
    <property type="entry name" value="Vit_B12_bind_prot"/>
</dbReference>
<dbReference type="GO" id="GO:0071281">
    <property type="term" value="P:cellular response to iron ion"/>
    <property type="evidence" value="ECO:0007669"/>
    <property type="project" value="TreeGrafter"/>
</dbReference>
<sequence>MEMGGNGLLVKKLWQEQRCSFCNRLLFKGRYELLEIKCPKCGAVQIFSSEGLPQRPKRVIALNASNVDLYYAAGGRLVGRPNTNALAPEILQKIKDVPAVGNTANPDIKQILALRPDLVLAPSLPFHQRIIPALEQAGIPVYVQSLNSYPQIIDVLHFYGYLTGQEQQAHTVVKNLERRVRLLEGKAGGKSKPRVLIIWGSGDHFNMALSGSFTGQLACRLQAVNIADELTESVQPEMPFAHLRLDAVAAANPDIILLITHNIEAEVIDKFNQELVRHPVWKGIKAVKDNRVYKLPYSLFAVNPGTRIVEALEYLSGLLYPEMGRSG</sequence>
<dbReference type="EMBL" id="FNHB01000001">
    <property type="protein sequence ID" value="SDL83038.1"/>
    <property type="molecule type" value="Genomic_DNA"/>
</dbReference>
<feature type="domain" description="Fe/B12 periplasmic-binding" evidence="3">
    <location>
        <begin position="58"/>
        <end position="323"/>
    </location>
</feature>